<evidence type="ECO:0000256" key="1">
    <source>
        <dbReference type="SAM" id="MobiDB-lite"/>
    </source>
</evidence>
<sequence>MAKIQISRSSATHSAPCIGTHTHMHSRFKRSCATDNSNDGNSLVRGDHPLASLRRAQNMKSLLPGVPESPPGLASPRCPNALTFDPEQRQTRRTSARHASNLFEAPKAGYLGEATRLQGSLAVRTGESAGKNVTYPSLVQARLNLIGWTNARKRLLPAYLGGGELGGGPDSWPELGICISRANRCTAGVRADRAKVELLYLGQDRAAEGEGEAIGWDSEPSSSINGMFNFKDVIGLPGRGTAKIGVSFAPEERNLAGESMVGMGMPTCRGTEATEHRQLEVPVLPGGKLNLGDPLCSGKNLISGAGDEDLLGVYAPDLSRSAYNYQCPSLKRSKAKKKASKHEKRLGDDLKLGGAPGSGSLTPSRRRARIDAIGWNAIADDSEQEHCQKRLSRRPPGKNLISGVDSS</sequence>
<protein>
    <submittedName>
        <fullName evidence="2">Uncharacterized protein</fullName>
    </submittedName>
</protein>
<proteinExistence type="predicted"/>
<evidence type="ECO:0000313" key="2">
    <source>
        <dbReference type="EMBL" id="KAJ7364879.1"/>
    </source>
</evidence>
<feature type="compositionally biased region" description="Basic residues" evidence="1">
    <location>
        <begin position="332"/>
        <end position="344"/>
    </location>
</feature>
<organism evidence="2 3">
    <name type="scientific">Mycena albidolilacea</name>
    <dbReference type="NCBI Taxonomy" id="1033008"/>
    <lineage>
        <taxon>Eukaryota</taxon>
        <taxon>Fungi</taxon>
        <taxon>Dikarya</taxon>
        <taxon>Basidiomycota</taxon>
        <taxon>Agaricomycotina</taxon>
        <taxon>Agaricomycetes</taxon>
        <taxon>Agaricomycetidae</taxon>
        <taxon>Agaricales</taxon>
        <taxon>Marasmiineae</taxon>
        <taxon>Mycenaceae</taxon>
        <taxon>Mycena</taxon>
    </lineage>
</organism>
<feature type="region of interest" description="Disordered" evidence="1">
    <location>
        <begin position="384"/>
        <end position="407"/>
    </location>
</feature>
<reference evidence="2" key="1">
    <citation type="submission" date="2023-03" db="EMBL/GenBank/DDBJ databases">
        <title>Massive genome expansion in bonnet fungi (Mycena s.s.) driven by repeated elements and novel gene families across ecological guilds.</title>
        <authorList>
            <consortium name="Lawrence Berkeley National Laboratory"/>
            <person name="Harder C.B."/>
            <person name="Miyauchi S."/>
            <person name="Viragh M."/>
            <person name="Kuo A."/>
            <person name="Thoen E."/>
            <person name="Andreopoulos B."/>
            <person name="Lu D."/>
            <person name="Skrede I."/>
            <person name="Drula E."/>
            <person name="Henrissat B."/>
            <person name="Morin E."/>
            <person name="Kohler A."/>
            <person name="Barry K."/>
            <person name="LaButti K."/>
            <person name="Morin E."/>
            <person name="Salamov A."/>
            <person name="Lipzen A."/>
            <person name="Mereny Z."/>
            <person name="Hegedus B."/>
            <person name="Baldrian P."/>
            <person name="Stursova M."/>
            <person name="Weitz H."/>
            <person name="Taylor A."/>
            <person name="Grigoriev I.V."/>
            <person name="Nagy L.G."/>
            <person name="Martin F."/>
            <person name="Kauserud H."/>
        </authorList>
    </citation>
    <scope>NUCLEOTIDE SEQUENCE</scope>
    <source>
        <strain evidence="2">CBHHK002</strain>
    </source>
</reference>
<evidence type="ECO:0000313" key="3">
    <source>
        <dbReference type="Proteomes" id="UP001218218"/>
    </source>
</evidence>
<dbReference type="Proteomes" id="UP001218218">
    <property type="component" value="Unassembled WGS sequence"/>
</dbReference>
<name>A0AAD7AQ87_9AGAR</name>
<dbReference type="EMBL" id="JARIHO010000003">
    <property type="protein sequence ID" value="KAJ7364879.1"/>
    <property type="molecule type" value="Genomic_DNA"/>
</dbReference>
<keyword evidence="3" id="KW-1185">Reference proteome</keyword>
<feature type="region of interest" description="Disordered" evidence="1">
    <location>
        <begin position="332"/>
        <end position="366"/>
    </location>
</feature>
<gene>
    <name evidence="2" type="ORF">DFH08DRAFT_930615</name>
</gene>
<comment type="caution">
    <text evidence="2">The sequence shown here is derived from an EMBL/GenBank/DDBJ whole genome shotgun (WGS) entry which is preliminary data.</text>
</comment>
<accession>A0AAD7AQ87</accession>
<dbReference type="AlphaFoldDB" id="A0AAD7AQ87"/>